<evidence type="ECO:0000256" key="4">
    <source>
        <dbReference type="ARBA" id="ARBA00004123"/>
    </source>
</evidence>
<keyword evidence="10" id="KW-0408">Iron</keyword>
<organism evidence="15 16">
    <name type="scientific">Scleroderma citrinum Foug A</name>
    <dbReference type="NCBI Taxonomy" id="1036808"/>
    <lineage>
        <taxon>Eukaryota</taxon>
        <taxon>Fungi</taxon>
        <taxon>Dikarya</taxon>
        <taxon>Basidiomycota</taxon>
        <taxon>Agaricomycotina</taxon>
        <taxon>Agaricomycetes</taxon>
        <taxon>Agaricomycetidae</taxon>
        <taxon>Boletales</taxon>
        <taxon>Sclerodermatineae</taxon>
        <taxon>Sclerodermataceae</taxon>
        <taxon>Scleroderma</taxon>
    </lineage>
</organism>
<comment type="cofactor">
    <cofactor evidence="1">
        <name>Mn(2+)</name>
        <dbReference type="ChEBI" id="CHEBI:29035"/>
    </cofactor>
</comment>
<reference evidence="15 16" key="1">
    <citation type="submission" date="2014-04" db="EMBL/GenBank/DDBJ databases">
        <authorList>
            <consortium name="DOE Joint Genome Institute"/>
            <person name="Kuo A."/>
            <person name="Kohler A."/>
            <person name="Nagy L.G."/>
            <person name="Floudas D."/>
            <person name="Copeland A."/>
            <person name="Barry K.W."/>
            <person name="Cichocki N."/>
            <person name="Veneault-Fourrey C."/>
            <person name="LaButti K."/>
            <person name="Lindquist E.A."/>
            <person name="Lipzen A."/>
            <person name="Lundell T."/>
            <person name="Morin E."/>
            <person name="Murat C."/>
            <person name="Sun H."/>
            <person name="Tunlid A."/>
            <person name="Henrissat B."/>
            <person name="Grigoriev I.V."/>
            <person name="Hibbett D.S."/>
            <person name="Martin F."/>
            <person name="Nordberg H.P."/>
            <person name="Cantor M.N."/>
            <person name="Hua S.X."/>
        </authorList>
    </citation>
    <scope>NUCLEOTIDE SEQUENCE [LARGE SCALE GENOMIC DNA]</scope>
    <source>
        <strain evidence="15 16">Foug A</strain>
    </source>
</reference>
<keyword evidence="12" id="KW-0539">Nucleus</keyword>
<protein>
    <recommendedName>
        <fullName evidence="14">Lariat debranching enzyme C-terminal domain-containing protein</fullName>
    </recommendedName>
</protein>
<evidence type="ECO:0000256" key="9">
    <source>
        <dbReference type="ARBA" id="ARBA00022833"/>
    </source>
</evidence>
<dbReference type="Pfam" id="PF00149">
    <property type="entry name" value="Metallophos"/>
    <property type="match status" value="1"/>
</dbReference>
<proteinExistence type="inferred from homology"/>
<keyword evidence="9" id="KW-0862">Zinc</keyword>
<comment type="similarity">
    <text evidence="5">Belongs to the lariat debranching enzyme family.</text>
</comment>
<dbReference type="SUPFAM" id="SSF56300">
    <property type="entry name" value="Metallo-dependent phosphatases"/>
    <property type="match status" value="1"/>
</dbReference>
<dbReference type="OrthoDB" id="407609at2759"/>
<evidence type="ECO:0000256" key="11">
    <source>
        <dbReference type="ARBA" id="ARBA00023211"/>
    </source>
</evidence>
<sequence>MKIAVQGCCHGALDAIYSHIHTLETSQNCKIDLLLICGDFQAVRNHADLLCMSVPQKYRQLGDFWSYYTGEKRAPVLTIVIGGNHEASNYFWELYHGGWLAPNIYFLGHAGCVQVNGLRIAGASGIYKSHDFKLGHHERMPYDYGSTRSIYHIREYNVRRLSLLSSPDIFLSHDWPCTIERHGNVAALLRRKPFFRADIENERLGSPPLMGLLKTLKPAWWFAAHLHVKFDAIVKHGGEGQQEGGRGVANPDEITIEFDEESELEQCAVQNPDEIVLDDDVESTETARPAPVLQQGRSETRFLALDKCLPRRDFLEVIDIPAPHDSPLSTNTDRHSCKLTYDPEWLAITRTFDQYFSRTKVQASFPDEETARKRVREEMVWIKRNLVQGHIGKGSGEVEAEAGKRGTEVETECEIIGGPEIGEHQTFVQTAPGPGRESGSDSRQRERQPPPYTNPQTVAFCRMLGIEDRIGPSPASGSS</sequence>
<evidence type="ECO:0000256" key="13">
    <source>
        <dbReference type="SAM" id="MobiDB-lite"/>
    </source>
</evidence>
<evidence type="ECO:0000259" key="14">
    <source>
        <dbReference type="SMART" id="SM01124"/>
    </source>
</evidence>
<evidence type="ECO:0000256" key="3">
    <source>
        <dbReference type="ARBA" id="ARBA00001954"/>
    </source>
</evidence>
<feature type="region of interest" description="Disordered" evidence="13">
    <location>
        <begin position="418"/>
        <end position="457"/>
    </location>
</feature>
<dbReference type="PANTHER" id="PTHR12849:SF0">
    <property type="entry name" value="LARIAT DEBRANCHING ENZYME"/>
    <property type="match status" value="1"/>
</dbReference>
<keyword evidence="11" id="KW-0464">Manganese</keyword>
<dbReference type="FunFam" id="3.60.21.10:FF:000035">
    <property type="entry name" value="Lariat debranching enzyme"/>
    <property type="match status" value="1"/>
</dbReference>
<keyword evidence="8" id="KW-0378">Hydrolase</keyword>
<keyword evidence="7" id="KW-0479">Metal-binding</keyword>
<keyword evidence="16" id="KW-1185">Reference proteome</keyword>
<evidence type="ECO:0000313" key="15">
    <source>
        <dbReference type="EMBL" id="KIM60643.1"/>
    </source>
</evidence>
<dbReference type="GO" id="GO:0046872">
    <property type="term" value="F:metal ion binding"/>
    <property type="evidence" value="ECO:0007669"/>
    <property type="project" value="UniProtKB-KW"/>
</dbReference>
<evidence type="ECO:0000313" key="16">
    <source>
        <dbReference type="Proteomes" id="UP000053989"/>
    </source>
</evidence>
<dbReference type="GO" id="GO:0000398">
    <property type="term" value="P:mRNA splicing, via spliceosome"/>
    <property type="evidence" value="ECO:0007669"/>
    <property type="project" value="TreeGrafter"/>
</dbReference>
<dbReference type="Pfam" id="PF05011">
    <property type="entry name" value="DBR1"/>
    <property type="match status" value="1"/>
</dbReference>
<gene>
    <name evidence="15" type="ORF">SCLCIDRAFT_1216706</name>
</gene>
<evidence type="ECO:0000256" key="1">
    <source>
        <dbReference type="ARBA" id="ARBA00001936"/>
    </source>
</evidence>
<evidence type="ECO:0000256" key="8">
    <source>
        <dbReference type="ARBA" id="ARBA00022801"/>
    </source>
</evidence>
<dbReference type="STRING" id="1036808.A0A0C2ZG52"/>
<evidence type="ECO:0000256" key="2">
    <source>
        <dbReference type="ARBA" id="ARBA00001947"/>
    </source>
</evidence>
<dbReference type="InParanoid" id="A0A0C2ZG52"/>
<dbReference type="SMART" id="SM01124">
    <property type="entry name" value="DBR1"/>
    <property type="match status" value="1"/>
</dbReference>
<dbReference type="EMBL" id="KN822060">
    <property type="protein sequence ID" value="KIM60643.1"/>
    <property type="molecule type" value="Genomic_DNA"/>
</dbReference>
<reference evidence="16" key="2">
    <citation type="submission" date="2015-01" db="EMBL/GenBank/DDBJ databases">
        <title>Evolutionary Origins and Diversification of the Mycorrhizal Mutualists.</title>
        <authorList>
            <consortium name="DOE Joint Genome Institute"/>
            <consortium name="Mycorrhizal Genomics Consortium"/>
            <person name="Kohler A."/>
            <person name="Kuo A."/>
            <person name="Nagy L.G."/>
            <person name="Floudas D."/>
            <person name="Copeland A."/>
            <person name="Barry K.W."/>
            <person name="Cichocki N."/>
            <person name="Veneault-Fourrey C."/>
            <person name="LaButti K."/>
            <person name="Lindquist E.A."/>
            <person name="Lipzen A."/>
            <person name="Lundell T."/>
            <person name="Morin E."/>
            <person name="Murat C."/>
            <person name="Riley R."/>
            <person name="Ohm R."/>
            <person name="Sun H."/>
            <person name="Tunlid A."/>
            <person name="Henrissat B."/>
            <person name="Grigoriev I.V."/>
            <person name="Hibbett D.S."/>
            <person name="Martin F."/>
        </authorList>
    </citation>
    <scope>NUCLEOTIDE SEQUENCE [LARGE SCALE GENOMIC DNA]</scope>
    <source>
        <strain evidence="16">Foug A</strain>
    </source>
</reference>
<comment type="cofactor">
    <cofactor evidence="2">
        <name>Zn(2+)</name>
        <dbReference type="ChEBI" id="CHEBI:29105"/>
    </cofactor>
</comment>
<dbReference type="PANTHER" id="PTHR12849">
    <property type="entry name" value="RNA LARIAT DEBRANCHING ENZYME"/>
    <property type="match status" value="1"/>
</dbReference>
<dbReference type="Proteomes" id="UP000053989">
    <property type="component" value="Unassembled WGS sequence"/>
</dbReference>
<name>A0A0C2ZG52_9AGAM</name>
<dbReference type="InterPro" id="IPR004843">
    <property type="entry name" value="Calcineurin-like_PHP"/>
</dbReference>
<evidence type="ECO:0000256" key="7">
    <source>
        <dbReference type="ARBA" id="ARBA00022723"/>
    </source>
</evidence>
<evidence type="ECO:0000256" key="10">
    <source>
        <dbReference type="ARBA" id="ARBA00023004"/>
    </source>
</evidence>
<feature type="compositionally biased region" description="Basic and acidic residues" evidence="13">
    <location>
        <begin position="438"/>
        <end position="448"/>
    </location>
</feature>
<dbReference type="HOGENOM" id="CLU_005893_1_0_1"/>
<keyword evidence="6" id="KW-0507">mRNA processing</keyword>
<evidence type="ECO:0000256" key="5">
    <source>
        <dbReference type="ARBA" id="ARBA00006045"/>
    </source>
</evidence>
<dbReference type="FunCoup" id="A0A0C2ZG52">
    <property type="interactions" value="696"/>
</dbReference>
<evidence type="ECO:0000256" key="6">
    <source>
        <dbReference type="ARBA" id="ARBA00022664"/>
    </source>
</evidence>
<feature type="domain" description="Lariat debranching enzyme C-terminal" evidence="14">
    <location>
        <begin position="292"/>
        <end position="470"/>
    </location>
</feature>
<dbReference type="InterPro" id="IPR007708">
    <property type="entry name" value="DBR1_C"/>
</dbReference>
<comment type="subcellular location">
    <subcellularLocation>
        <location evidence="4">Nucleus</location>
    </subcellularLocation>
</comment>
<dbReference type="GO" id="GO:0005634">
    <property type="term" value="C:nucleus"/>
    <property type="evidence" value="ECO:0007669"/>
    <property type="project" value="UniProtKB-SubCell"/>
</dbReference>
<comment type="cofactor">
    <cofactor evidence="3">
        <name>Fe(2+)</name>
        <dbReference type="ChEBI" id="CHEBI:29033"/>
    </cofactor>
</comment>
<dbReference type="InterPro" id="IPR029052">
    <property type="entry name" value="Metallo-depent_PP-like"/>
</dbReference>
<dbReference type="InterPro" id="IPR041816">
    <property type="entry name" value="Dbr1_N"/>
</dbReference>
<accession>A0A0C2ZG52</accession>
<dbReference type="AlphaFoldDB" id="A0A0C2ZG52"/>
<evidence type="ECO:0000256" key="12">
    <source>
        <dbReference type="ARBA" id="ARBA00023242"/>
    </source>
</evidence>
<dbReference type="CDD" id="cd00844">
    <property type="entry name" value="MPP_Dbr1_N"/>
    <property type="match status" value="1"/>
</dbReference>
<dbReference type="GO" id="GO:0008419">
    <property type="term" value="F:RNA lariat debranching enzyme activity"/>
    <property type="evidence" value="ECO:0007669"/>
    <property type="project" value="TreeGrafter"/>
</dbReference>